<dbReference type="AlphaFoldDB" id="A0AA88AZ44"/>
<dbReference type="PANTHER" id="PTHR28242">
    <property type="entry name" value="PHOSPHORELAY INTERMEDIATE PROTEIN YPD1"/>
    <property type="match status" value="1"/>
</dbReference>
<protein>
    <recommendedName>
        <fullName evidence="3">Histidine-containing phosphotransfer protein</fullName>
    </recommendedName>
</protein>
<dbReference type="InterPro" id="IPR008207">
    <property type="entry name" value="Sig_transdc_His_kin_Hpt_dom"/>
</dbReference>
<dbReference type="Gene3D" id="1.20.120.160">
    <property type="entry name" value="HPT domain"/>
    <property type="match status" value="1"/>
</dbReference>
<evidence type="ECO:0000313" key="6">
    <source>
        <dbReference type="Proteomes" id="UP001187192"/>
    </source>
</evidence>
<comment type="function">
    <text evidence="3">Functions as a two-component phosphorelay mediators between cytokinin sensor histidine kinases and response regulators (B-type ARRs). Plays an important role in propagating cytokinin signal transduction.</text>
</comment>
<keyword evidence="1 3" id="KW-0932">Cytokinin signaling pathway</keyword>
<keyword evidence="6" id="KW-1185">Reference proteome</keyword>
<evidence type="ECO:0000313" key="5">
    <source>
        <dbReference type="EMBL" id="GMN52701.1"/>
    </source>
</evidence>
<sequence>MQGFLSYHFRMAQAVKKFDGSFAFLELIANFRVDCQSTFRILTQELDQPVISFQYMELQCLKLKGASSSLGIPRMALACGDLRQAICNNSKDECVLALNRVKHEFEGMQDKLDLICQLERRVVNLHFQMP</sequence>
<dbReference type="Proteomes" id="UP001187192">
    <property type="component" value="Unassembled WGS sequence"/>
</dbReference>
<reference evidence="5" key="1">
    <citation type="submission" date="2023-07" db="EMBL/GenBank/DDBJ databases">
        <title>draft genome sequence of fig (Ficus carica).</title>
        <authorList>
            <person name="Takahashi T."/>
            <person name="Nishimura K."/>
        </authorList>
    </citation>
    <scope>NUCLEOTIDE SEQUENCE</scope>
</reference>
<dbReference type="GO" id="GO:0000160">
    <property type="term" value="P:phosphorelay signal transduction system"/>
    <property type="evidence" value="ECO:0007669"/>
    <property type="project" value="UniProtKB-UniRule"/>
</dbReference>
<dbReference type="Pfam" id="PF01627">
    <property type="entry name" value="Hpt"/>
    <property type="match status" value="1"/>
</dbReference>
<dbReference type="InterPro" id="IPR036641">
    <property type="entry name" value="HPT_dom_sf"/>
</dbReference>
<evidence type="ECO:0000259" key="4">
    <source>
        <dbReference type="Pfam" id="PF01627"/>
    </source>
</evidence>
<feature type="domain" description="HPt" evidence="4">
    <location>
        <begin position="26"/>
        <end position="109"/>
    </location>
</feature>
<comment type="caution">
    <text evidence="5">The sequence shown here is derived from an EMBL/GenBank/DDBJ whole genome shotgun (WGS) entry which is preliminary data.</text>
</comment>
<dbReference type="SUPFAM" id="SSF47226">
    <property type="entry name" value="Histidine-containing phosphotransfer domain, HPT domain"/>
    <property type="match status" value="1"/>
</dbReference>
<gene>
    <name evidence="5" type="ORF">TIFTF001_021851</name>
</gene>
<dbReference type="EMBL" id="BTGU01000043">
    <property type="protein sequence ID" value="GMN52701.1"/>
    <property type="molecule type" value="Genomic_DNA"/>
</dbReference>
<dbReference type="InterPro" id="IPR045871">
    <property type="entry name" value="AHP1-5/YPD1"/>
</dbReference>
<keyword evidence="2 3" id="KW-0902">Two-component regulatory system</keyword>
<organism evidence="5 6">
    <name type="scientific">Ficus carica</name>
    <name type="common">Common fig</name>
    <dbReference type="NCBI Taxonomy" id="3494"/>
    <lineage>
        <taxon>Eukaryota</taxon>
        <taxon>Viridiplantae</taxon>
        <taxon>Streptophyta</taxon>
        <taxon>Embryophyta</taxon>
        <taxon>Tracheophyta</taxon>
        <taxon>Spermatophyta</taxon>
        <taxon>Magnoliopsida</taxon>
        <taxon>eudicotyledons</taxon>
        <taxon>Gunneridae</taxon>
        <taxon>Pentapetalae</taxon>
        <taxon>rosids</taxon>
        <taxon>fabids</taxon>
        <taxon>Rosales</taxon>
        <taxon>Moraceae</taxon>
        <taxon>Ficeae</taxon>
        <taxon>Ficus</taxon>
    </lineage>
</organism>
<dbReference type="GO" id="GO:0005634">
    <property type="term" value="C:nucleus"/>
    <property type="evidence" value="ECO:0007669"/>
    <property type="project" value="UniProtKB-SubCell"/>
</dbReference>
<dbReference type="PANTHER" id="PTHR28242:SF63">
    <property type="entry name" value="HISTIDINE-CONTAINING PHOSPHOTRANSFER PROTEIN"/>
    <property type="match status" value="1"/>
</dbReference>
<evidence type="ECO:0000256" key="3">
    <source>
        <dbReference type="RuleBase" id="RU369004"/>
    </source>
</evidence>
<name>A0AA88AZ44_FICCA</name>
<accession>A0AA88AZ44</accession>
<proteinExistence type="predicted"/>
<dbReference type="GO" id="GO:0009736">
    <property type="term" value="P:cytokinin-activated signaling pathway"/>
    <property type="evidence" value="ECO:0007669"/>
    <property type="project" value="UniProtKB-KW"/>
</dbReference>
<dbReference type="GO" id="GO:0043424">
    <property type="term" value="F:protein histidine kinase binding"/>
    <property type="evidence" value="ECO:0007669"/>
    <property type="project" value="UniProtKB-UniRule"/>
</dbReference>
<dbReference type="GO" id="GO:0009927">
    <property type="term" value="F:histidine phosphotransfer kinase activity"/>
    <property type="evidence" value="ECO:0007669"/>
    <property type="project" value="UniProtKB-UniRule"/>
</dbReference>
<evidence type="ECO:0000256" key="1">
    <source>
        <dbReference type="ARBA" id="ARBA00022864"/>
    </source>
</evidence>
<comment type="subcellular location">
    <subcellularLocation>
        <location evidence="3">Cytoplasm</location>
        <location evidence="3">Cytosol</location>
    </subcellularLocation>
    <subcellularLocation>
        <location evidence="3">Nucleus</location>
    </subcellularLocation>
</comment>
<evidence type="ECO:0000256" key="2">
    <source>
        <dbReference type="ARBA" id="ARBA00023012"/>
    </source>
</evidence>
<comment type="domain">
    <text evidence="3">Histidine-containing phosphotransfer domain (HPt) contains an active histidine that mediates the phosphotransfer.</text>
</comment>
<dbReference type="GO" id="GO:0005829">
    <property type="term" value="C:cytosol"/>
    <property type="evidence" value="ECO:0007669"/>
    <property type="project" value="UniProtKB-SubCell"/>
</dbReference>